<dbReference type="Proteomes" id="UP001596264">
    <property type="component" value="Unassembled WGS sequence"/>
</dbReference>
<organism evidence="1 2">
    <name type="scientific">Psychrobacter glacincola</name>
    <dbReference type="NCBI Taxonomy" id="56810"/>
    <lineage>
        <taxon>Bacteria</taxon>
        <taxon>Pseudomonadati</taxon>
        <taxon>Pseudomonadota</taxon>
        <taxon>Gammaproteobacteria</taxon>
        <taxon>Moraxellales</taxon>
        <taxon>Moraxellaceae</taxon>
        <taxon>Psychrobacter</taxon>
    </lineage>
</organism>
<dbReference type="RefSeq" id="WP_201562068.1">
    <property type="nucleotide sequence ID" value="NZ_CAJGZK010000006.1"/>
</dbReference>
<evidence type="ECO:0000313" key="1">
    <source>
        <dbReference type="EMBL" id="MFC6381884.1"/>
    </source>
</evidence>
<gene>
    <name evidence="1" type="ORF">ACFP58_10515</name>
</gene>
<protein>
    <submittedName>
        <fullName evidence="1">Uncharacterized protein</fullName>
    </submittedName>
</protein>
<dbReference type="EMBL" id="JBHSTZ010000031">
    <property type="protein sequence ID" value="MFC6381884.1"/>
    <property type="molecule type" value="Genomic_DNA"/>
</dbReference>
<keyword evidence="2" id="KW-1185">Reference proteome</keyword>
<reference evidence="2" key="1">
    <citation type="journal article" date="2019" name="Int. J. Syst. Evol. Microbiol.">
        <title>The Global Catalogue of Microorganisms (GCM) 10K type strain sequencing project: providing services to taxonomists for standard genome sequencing and annotation.</title>
        <authorList>
            <consortium name="The Broad Institute Genomics Platform"/>
            <consortium name="The Broad Institute Genome Sequencing Center for Infectious Disease"/>
            <person name="Wu L."/>
            <person name="Ma J."/>
        </authorList>
    </citation>
    <scope>NUCLEOTIDE SEQUENCE [LARGE SCALE GENOMIC DNA]</scope>
    <source>
        <strain evidence="2">CCM 2050</strain>
    </source>
</reference>
<sequence>MAEDHPLVANWAVQFSVYRIYIKNMTARLNFSSFLTGDYIDKNWRDIDMFNMAHAVAFLCFDCTPLTIDDNQITNEV</sequence>
<evidence type="ECO:0000313" key="2">
    <source>
        <dbReference type="Proteomes" id="UP001596264"/>
    </source>
</evidence>
<proteinExistence type="predicted"/>
<name>A0ABW1W724_9GAMM</name>
<accession>A0ABW1W724</accession>
<comment type="caution">
    <text evidence="1">The sequence shown here is derived from an EMBL/GenBank/DDBJ whole genome shotgun (WGS) entry which is preliminary data.</text>
</comment>